<feature type="domain" description="Thiamine phosphate synthase/TenI" evidence="1">
    <location>
        <begin position="17"/>
        <end position="167"/>
    </location>
</feature>
<dbReference type="InterPro" id="IPR022998">
    <property type="entry name" value="ThiamineP_synth_TenI"/>
</dbReference>
<evidence type="ECO:0000259" key="1">
    <source>
        <dbReference type="Pfam" id="PF02581"/>
    </source>
</evidence>
<evidence type="ECO:0000313" key="3">
    <source>
        <dbReference type="Proteomes" id="UP000709959"/>
    </source>
</evidence>
<accession>A0A936K878</accession>
<reference evidence="2 3" key="1">
    <citation type="submission" date="2020-10" db="EMBL/GenBank/DDBJ databases">
        <title>Connecting structure to function with the recovery of over 1000 high-quality activated sludge metagenome-assembled genomes encoding full-length rRNA genes using long-read sequencing.</title>
        <authorList>
            <person name="Singleton C.M."/>
            <person name="Petriglieri F."/>
            <person name="Kristensen J.M."/>
            <person name="Kirkegaard R.H."/>
            <person name="Michaelsen T.Y."/>
            <person name="Andersen M.H."/>
            <person name="Karst S.M."/>
            <person name="Dueholm M.S."/>
            <person name="Nielsen P.H."/>
            <person name="Albertsen M."/>
        </authorList>
    </citation>
    <scope>NUCLEOTIDE SEQUENCE [LARGE SCALE GENOMIC DNA]</scope>
    <source>
        <strain evidence="2">OdNE_18-Q3-R46-58_MAXAC.008</strain>
    </source>
</reference>
<protein>
    <submittedName>
        <fullName evidence="2">Thiamine phosphate synthase</fullName>
    </submittedName>
</protein>
<proteinExistence type="predicted"/>
<organism evidence="2 3">
    <name type="scientific">Candidatus Geothrix odensensis</name>
    <dbReference type="NCBI Taxonomy" id="2954440"/>
    <lineage>
        <taxon>Bacteria</taxon>
        <taxon>Pseudomonadati</taxon>
        <taxon>Acidobacteriota</taxon>
        <taxon>Holophagae</taxon>
        <taxon>Holophagales</taxon>
        <taxon>Holophagaceae</taxon>
        <taxon>Geothrix</taxon>
    </lineage>
</organism>
<dbReference type="AlphaFoldDB" id="A0A936K878"/>
<dbReference type="InterPro" id="IPR036206">
    <property type="entry name" value="ThiamineP_synth_sf"/>
</dbReference>
<dbReference type="InterPro" id="IPR013785">
    <property type="entry name" value="Aldolase_TIM"/>
</dbReference>
<name>A0A936K878_9BACT</name>
<gene>
    <name evidence="2" type="ORF">IPN91_11180</name>
</gene>
<dbReference type="GO" id="GO:0009228">
    <property type="term" value="P:thiamine biosynthetic process"/>
    <property type="evidence" value="ECO:0007669"/>
    <property type="project" value="UniProtKB-KW"/>
</dbReference>
<dbReference type="Pfam" id="PF02581">
    <property type="entry name" value="TMP-TENI"/>
    <property type="match status" value="1"/>
</dbReference>
<dbReference type="Proteomes" id="UP000709959">
    <property type="component" value="Unassembled WGS sequence"/>
</dbReference>
<dbReference type="EMBL" id="JADKCH010000012">
    <property type="protein sequence ID" value="MBK8573187.1"/>
    <property type="molecule type" value="Genomic_DNA"/>
</dbReference>
<sequence length="184" mass="19366">MILLAITPGLGFDPQAWRDVLTSGVDAFLIREQGLSARALLAAARWCHQTAPGVELWLGGRLDVALAAGCGLHAPEAHPAVGPGLVTLSCPLHDEEQWAARCAADQLLVSPVFTSPGKAAPWGPERLHRLLDGLPEAGPRLLALGGVTPENAPSLRHPRLAGIAAIRPFWSGKPAEAVARFRGL</sequence>
<comment type="caution">
    <text evidence="2">The sequence shown here is derived from an EMBL/GenBank/DDBJ whole genome shotgun (WGS) entry which is preliminary data.</text>
</comment>
<dbReference type="SUPFAM" id="SSF51391">
    <property type="entry name" value="Thiamin phosphate synthase"/>
    <property type="match status" value="1"/>
</dbReference>
<evidence type="ECO:0000313" key="2">
    <source>
        <dbReference type="EMBL" id="MBK8573187.1"/>
    </source>
</evidence>
<dbReference type="Gene3D" id="3.20.20.70">
    <property type="entry name" value="Aldolase class I"/>
    <property type="match status" value="1"/>
</dbReference>
<dbReference type="CDD" id="cd00564">
    <property type="entry name" value="TMP_TenI"/>
    <property type="match status" value="1"/>
</dbReference>